<dbReference type="EMBL" id="VFSU01000017">
    <property type="protein sequence ID" value="TPE62605.1"/>
    <property type="molecule type" value="Genomic_DNA"/>
</dbReference>
<organism evidence="2 3">
    <name type="scientific">Sandaracinobacter neustonicus</name>
    <dbReference type="NCBI Taxonomy" id="1715348"/>
    <lineage>
        <taxon>Bacteria</taxon>
        <taxon>Pseudomonadati</taxon>
        <taxon>Pseudomonadota</taxon>
        <taxon>Alphaproteobacteria</taxon>
        <taxon>Sphingomonadales</taxon>
        <taxon>Sphingosinicellaceae</taxon>
        <taxon>Sandaracinobacter</taxon>
    </lineage>
</organism>
<sequence length="124" mass="13221">MNRRTFAIAVALLAIATTPWVAASAQGLKHSLLMRGQIVDITGDIATLCIGKADGAQPGQILDVYRAVPVSIPQKGNAPAFRRQEIGHVRIDSIVDDHFARASVIGGKVANHDIVELRPAKPSH</sequence>
<evidence type="ECO:0000313" key="2">
    <source>
        <dbReference type="EMBL" id="TPE62605.1"/>
    </source>
</evidence>
<keyword evidence="1" id="KW-0732">Signal</keyword>
<reference evidence="2 3" key="1">
    <citation type="submission" date="2019-06" db="EMBL/GenBank/DDBJ databases">
        <authorList>
            <person name="Lee I."/>
            <person name="Jang G.I."/>
            <person name="Hwang C.Y."/>
        </authorList>
    </citation>
    <scope>NUCLEOTIDE SEQUENCE [LARGE SCALE GENOMIC DNA]</scope>
    <source>
        <strain evidence="2 3">PAMC 28131</strain>
    </source>
</reference>
<comment type="caution">
    <text evidence="2">The sequence shown here is derived from an EMBL/GenBank/DDBJ whole genome shotgun (WGS) entry which is preliminary data.</text>
</comment>
<dbReference type="Proteomes" id="UP000319897">
    <property type="component" value="Unassembled WGS sequence"/>
</dbReference>
<keyword evidence="3" id="KW-1185">Reference proteome</keyword>
<dbReference type="RefSeq" id="WP_140927377.1">
    <property type="nucleotide sequence ID" value="NZ_VFSU01000017.1"/>
</dbReference>
<dbReference type="AlphaFoldDB" id="A0A501XQ71"/>
<feature type="chain" id="PRO_5021186396" evidence="1">
    <location>
        <begin position="23"/>
        <end position="124"/>
    </location>
</feature>
<name>A0A501XQ71_9SPHN</name>
<evidence type="ECO:0000313" key="3">
    <source>
        <dbReference type="Proteomes" id="UP000319897"/>
    </source>
</evidence>
<dbReference type="OrthoDB" id="7188564at2"/>
<evidence type="ECO:0000256" key="1">
    <source>
        <dbReference type="SAM" id="SignalP"/>
    </source>
</evidence>
<feature type="signal peptide" evidence="1">
    <location>
        <begin position="1"/>
        <end position="22"/>
    </location>
</feature>
<protein>
    <submittedName>
        <fullName evidence="2">Uncharacterized protein</fullName>
    </submittedName>
</protein>
<gene>
    <name evidence="2" type="ORF">FJQ54_05295</name>
</gene>
<accession>A0A501XQ71</accession>
<proteinExistence type="predicted"/>